<dbReference type="InterPro" id="IPR051540">
    <property type="entry name" value="S-2-haloacid_dehalogenase"/>
</dbReference>
<dbReference type="InterPro" id="IPR023214">
    <property type="entry name" value="HAD_sf"/>
</dbReference>
<accession>A0A0F0L9Z5</accession>
<evidence type="ECO:0000313" key="2">
    <source>
        <dbReference type="EMBL" id="KJL29095.1"/>
    </source>
</evidence>
<dbReference type="OrthoDB" id="3774052at2"/>
<dbReference type="NCBIfam" id="TIGR01493">
    <property type="entry name" value="HAD-SF-IA-v2"/>
    <property type="match status" value="1"/>
</dbReference>
<dbReference type="InterPro" id="IPR006439">
    <property type="entry name" value="HAD-SF_hydro_IA"/>
</dbReference>
<sequence length="241" mass="27853">MECTRIPFPAPHTERQIVSIELPRPKYISFDVIGTLIYFEMRKTVEPLLADRITGDDFEAFYNRFRLDRYDEIMEYRPYEEILDRAFRRTAARFDVEVRESDVATILEDMRGWGAHPDVPAALATMAEHFPLVALSNADDSHLANFIPRLGAPFHTVITAEQTRAYKPRHQAFDHMLKQLDAKPEDFLHISSHQLYDHVPMSELGFTNKVFLDRGYDPDLPHYGAVRMTSLDEVNRALGIA</sequence>
<name>A0A0F0L9Z5_9MICO</name>
<dbReference type="Proteomes" id="UP000033640">
    <property type="component" value="Unassembled WGS sequence"/>
</dbReference>
<dbReference type="PANTHER" id="PTHR43316">
    <property type="entry name" value="HYDROLASE, HALOACID DELAHOGENASE-RELATED"/>
    <property type="match status" value="1"/>
</dbReference>
<dbReference type="Pfam" id="PF00702">
    <property type="entry name" value="Hydrolase"/>
    <property type="match status" value="1"/>
</dbReference>
<proteinExistence type="predicted"/>
<dbReference type="InterPro" id="IPR036412">
    <property type="entry name" value="HAD-like_sf"/>
</dbReference>
<reference evidence="2 3" key="1">
    <citation type="submission" date="2015-02" db="EMBL/GenBank/DDBJ databases">
        <title>Draft genome sequences of ten Microbacterium spp. with emphasis on heavy metal contaminated environments.</title>
        <authorList>
            <person name="Corretto E."/>
        </authorList>
    </citation>
    <scope>NUCLEOTIDE SEQUENCE [LARGE SCALE GENOMIC DNA]</scope>
    <source>
        <strain evidence="2 3">BEL4b</strain>
    </source>
</reference>
<dbReference type="AlphaFoldDB" id="A0A0F0L9Z5"/>
<dbReference type="GO" id="GO:0016787">
    <property type="term" value="F:hydrolase activity"/>
    <property type="evidence" value="ECO:0007669"/>
    <property type="project" value="UniProtKB-KW"/>
</dbReference>
<dbReference type="PANTHER" id="PTHR43316:SF9">
    <property type="entry name" value="ACID DEHALOGENASE, PUTATIVE (AFU_ORTHOLOGUE AFUA_6G14460)-RELATED"/>
    <property type="match status" value="1"/>
</dbReference>
<comment type="caution">
    <text evidence="2">The sequence shown here is derived from an EMBL/GenBank/DDBJ whole genome shotgun (WGS) entry which is preliminary data.</text>
</comment>
<dbReference type="SUPFAM" id="SSF56784">
    <property type="entry name" value="HAD-like"/>
    <property type="match status" value="1"/>
</dbReference>
<keyword evidence="1" id="KW-0378">Hydrolase</keyword>
<dbReference type="EMBL" id="JYIW01000024">
    <property type="protein sequence ID" value="KJL29095.1"/>
    <property type="molecule type" value="Genomic_DNA"/>
</dbReference>
<dbReference type="PATRIC" id="fig|82380.11.peg.1756"/>
<dbReference type="Gene3D" id="3.40.50.1000">
    <property type="entry name" value="HAD superfamily/HAD-like"/>
    <property type="match status" value="1"/>
</dbReference>
<evidence type="ECO:0000313" key="3">
    <source>
        <dbReference type="Proteomes" id="UP000033640"/>
    </source>
</evidence>
<protein>
    <recommendedName>
        <fullName evidence="4">(S)-2-haloacid dehalogenase</fullName>
    </recommendedName>
</protein>
<organism evidence="2 3">
    <name type="scientific">Microbacterium oxydans</name>
    <dbReference type="NCBI Taxonomy" id="82380"/>
    <lineage>
        <taxon>Bacteria</taxon>
        <taxon>Bacillati</taxon>
        <taxon>Actinomycetota</taxon>
        <taxon>Actinomycetes</taxon>
        <taxon>Micrococcales</taxon>
        <taxon>Microbacteriaceae</taxon>
        <taxon>Microbacterium</taxon>
    </lineage>
</organism>
<gene>
    <name evidence="2" type="ORF">RS83_01720</name>
</gene>
<evidence type="ECO:0000256" key="1">
    <source>
        <dbReference type="ARBA" id="ARBA00022801"/>
    </source>
</evidence>
<dbReference type="Gene3D" id="1.10.150.750">
    <property type="match status" value="1"/>
</dbReference>
<evidence type="ECO:0008006" key="4">
    <source>
        <dbReference type="Google" id="ProtNLM"/>
    </source>
</evidence>